<comment type="caution">
    <text evidence="2">The sequence shown here is derived from an EMBL/GenBank/DDBJ whole genome shotgun (WGS) entry which is preliminary data.</text>
</comment>
<evidence type="ECO:0000313" key="2">
    <source>
        <dbReference type="EMBL" id="CAG9533715.1"/>
    </source>
</evidence>
<feature type="region of interest" description="Disordered" evidence="1">
    <location>
        <begin position="1"/>
        <end position="34"/>
    </location>
</feature>
<protein>
    <submittedName>
        <fullName evidence="2">Uncharacterized protein</fullName>
    </submittedName>
</protein>
<sequence length="190" mass="22473">MKKRSAKENKSRKKINHRDRLQKKKKKKKEINETLIVENTQKDERSRRQLKSKLVENIRTMEDIPTISYQAQSMSTETSKQSRLSAQPERIYARRQIESKKIDARDPLYVTLTADELSSFETVEVRSKVKHADERFSYDQKLTPTVNKTCHVVEKTDDTKETRRNDIKEETEKDNMEEKSIQKSEKVSNI</sequence>
<keyword evidence="3" id="KW-1185">Reference proteome</keyword>
<feature type="region of interest" description="Disordered" evidence="1">
    <location>
        <begin position="153"/>
        <end position="190"/>
    </location>
</feature>
<gene>
    <name evidence="2" type="ORF">CJOHNSTONI_LOCUS3918</name>
</gene>
<dbReference type="AlphaFoldDB" id="A0A8J2M2F6"/>
<evidence type="ECO:0000256" key="1">
    <source>
        <dbReference type="SAM" id="MobiDB-lite"/>
    </source>
</evidence>
<reference evidence="2" key="1">
    <citation type="submission" date="2021-09" db="EMBL/GenBank/DDBJ databases">
        <authorList>
            <consortium name="Pathogen Informatics"/>
        </authorList>
    </citation>
    <scope>NUCLEOTIDE SEQUENCE</scope>
</reference>
<feature type="compositionally biased region" description="Basic residues" evidence="1">
    <location>
        <begin position="1"/>
        <end position="29"/>
    </location>
</feature>
<dbReference type="OrthoDB" id="10640283at2759"/>
<dbReference type="EMBL" id="CAKAEH010001261">
    <property type="protein sequence ID" value="CAG9533715.1"/>
    <property type="molecule type" value="Genomic_DNA"/>
</dbReference>
<organism evidence="2 3">
    <name type="scientific">Cercopithifilaria johnstoni</name>
    <dbReference type="NCBI Taxonomy" id="2874296"/>
    <lineage>
        <taxon>Eukaryota</taxon>
        <taxon>Metazoa</taxon>
        <taxon>Ecdysozoa</taxon>
        <taxon>Nematoda</taxon>
        <taxon>Chromadorea</taxon>
        <taxon>Rhabditida</taxon>
        <taxon>Spirurina</taxon>
        <taxon>Spiruromorpha</taxon>
        <taxon>Filarioidea</taxon>
        <taxon>Onchocercidae</taxon>
        <taxon>Cercopithifilaria</taxon>
    </lineage>
</organism>
<accession>A0A8J2M2F6</accession>
<evidence type="ECO:0000313" key="3">
    <source>
        <dbReference type="Proteomes" id="UP000746747"/>
    </source>
</evidence>
<name>A0A8J2M2F6_9BILA</name>
<dbReference type="Proteomes" id="UP000746747">
    <property type="component" value="Unassembled WGS sequence"/>
</dbReference>
<proteinExistence type="predicted"/>